<feature type="domain" description="EF-hand" evidence="7">
    <location>
        <begin position="96"/>
        <end position="131"/>
    </location>
</feature>
<keyword evidence="8" id="KW-1185">Reference proteome</keyword>
<keyword evidence="2" id="KW-0964">Secreted</keyword>
<dbReference type="OrthoDB" id="6142471at2759"/>
<organism evidence="8 9">
    <name type="scientific">Crassostrea virginica</name>
    <name type="common">Eastern oyster</name>
    <dbReference type="NCBI Taxonomy" id="6565"/>
    <lineage>
        <taxon>Eukaryota</taxon>
        <taxon>Metazoa</taxon>
        <taxon>Spiralia</taxon>
        <taxon>Lophotrochozoa</taxon>
        <taxon>Mollusca</taxon>
        <taxon>Bivalvia</taxon>
        <taxon>Autobranchia</taxon>
        <taxon>Pteriomorphia</taxon>
        <taxon>Ostreida</taxon>
        <taxon>Ostreoidea</taxon>
        <taxon>Ostreidae</taxon>
        <taxon>Crassostrea</taxon>
    </lineage>
</organism>
<name>A0A8B8CXP1_CRAVI</name>
<dbReference type="GO" id="GO:0005509">
    <property type="term" value="F:calcium ion binding"/>
    <property type="evidence" value="ECO:0007669"/>
    <property type="project" value="InterPro"/>
</dbReference>
<evidence type="ECO:0000313" key="9">
    <source>
        <dbReference type="RefSeq" id="XP_022319251.1"/>
    </source>
</evidence>
<dbReference type="PROSITE" id="PS00018">
    <property type="entry name" value="EF_HAND_1"/>
    <property type="match status" value="1"/>
</dbReference>
<evidence type="ECO:0000313" key="8">
    <source>
        <dbReference type="Proteomes" id="UP000694844"/>
    </source>
</evidence>
<evidence type="ECO:0000256" key="2">
    <source>
        <dbReference type="ARBA" id="ARBA00022525"/>
    </source>
</evidence>
<keyword evidence="4" id="KW-1015">Disulfide bond</keyword>
<dbReference type="SUPFAM" id="SSF47473">
    <property type="entry name" value="EF-hand"/>
    <property type="match status" value="1"/>
</dbReference>
<keyword evidence="6" id="KW-0732">Signal</keyword>
<dbReference type="KEGG" id="cvn:111122019"/>
<sequence length="132" mass="15164">MFRYVLVFSLVFLLVTDEVSAWRRLRKFFRRVERFASRTAKTAVAVGTAIKAVSAVGKRSVNDETYQVDICRFDSFDLDADQQITETELSILIDITGLVDLDELFEKLDVNKDDVVTKEEYANSTFIKEACY</sequence>
<dbReference type="InterPro" id="IPR018247">
    <property type="entry name" value="EF_Hand_1_Ca_BS"/>
</dbReference>
<evidence type="ECO:0000256" key="4">
    <source>
        <dbReference type="ARBA" id="ARBA00023157"/>
    </source>
</evidence>
<comment type="subcellular location">
    <subcellularLocation>
        <location evidence="1">Secreted</location>
    </subcellularLocation>
</comment>
<gene>
    <name evidence="9" type="primary">LOC111122019</name>
</gene>
<feature type="signal peptide" evidence="6">
    <location>
        <begin position="1"/>
        <end position="21"/>
    </location>
</feature>
<protein>
    <submittedName>
        <fullName evidence="9">Uncharacterized protein LOC111122019 isoform X1</fullName>
    </submittedName>
</protein>
<dbReference type="InterPro" id="IPR002048">
    <property type="entry name" value="EF_hand_dom"/>
</dbReference>
<dbReference type="PROSITE" id="PS50222">
    <property type="entry name" value="EF_HAND_2"/>
    <property type="match status" value="1"/>
</dbReference>
<dbReference type="RefSeq" id="XP_022319251.1">
    <property type="nucleotide sequence ID" value="XM_022463543.1"/>
</dbReference>
<dbReference type="Proteomes" id="UP000694844">
    <property type="component" value="Chromosome 2"/>
</dbReference>
<feature type="chain" id="PRO_5034900190" evidence="6">
    <location>
        <begin position="22"/>
        <end position="132"/>
    </location>
</feature>
<evidence type="ECO:0000256" key="1">
    <source>
        <dbReference type="ARBA" id="ARBA00004613"/>
    </source>
</evidence>
<dbReference type="Gene3D" id="1.10.238.10">
    <property type="entry name" value="EF-hand"/>
    <property type="match status" value="1"/>
</dbReference>
<dbReference type="AlphaFoldDB" id="A0A8B8CXP1"/>
<evidence type="ECO:0000256" key="5">
    <source>
        <dbReference type="ARBA" id="ARBA00023180"/>
    </source>
</evidence>
<dbReference type="Pfam" id="PF10591">
    <property type="entry name" value="SPARC_Ca_bdg"/>
    <property type="match status" value="1"/>
</dbReference>
<accession>A0A8B8CXP1</accession>
<evidence type="ECO:0000256" key="3">
    <source>
        <dbReference type="ARBA" id="ARBA00022837"/>
    </source>
</evidence>
<evidence type="ECO:0000259" key="7">
    <source>
        <dbReference type="PROSITE" id="PS50222"/>
    </source>
</evidence>
<dbReference type="InterPro" id="IPR019577">
    <property type="entry name" value="SPARC/Testican_Ca-bd-dom"/>
</dbReference>
<dbReference type="GeneID" id="111122019"/>
<reference evidence="9" key="1">
    <citation type="submission" date="2025-08" db="UniProtKB">
        <authorList>
            <consortium name="RefSeq"/>
        </authorList>
    </citation>
    <scope>IDENTIFICATION</scope>
    <source>
        <tissue evidence="9">Whole sample</tissue>
    </source>
</reference>
<dbReference type="InterPro" id="IPR011992">
    <property type="entry name" value="EF-hand-dom_pair"/>
</dbReference>
<keyword evidence="5" id="KW-0325">Glycoprotein</keyword>
<evidence type="ECO:0000256" key="6">
    <source>
        <dbReference type="SAM" id="SignalP"/>
    </source>
</evidence>
<proteinExistence type="predicted"/>
<keyword evidence="3" id="KW-0106">Calcium</keyword>